<gene>
    <name evidence="2" type="ORF">CYNAS_LOCUS2080</name>
</gene>
<evidence type="ECO:0000256" key="1">
    <source>
        <dbReference type="SAM" id="SignalP"/>
    </source>
</evidence>
<protein>
    <submittedName>
        <fullName evidence="2">Uncharacterized protein</fullName>
    </submittedName>
</protein>
<name>A0AA36DLY1_CYLNA</name>
<evidence type="ECO:0000313" key="3">
    <source>
        <dbReference type="Proteomes" id="UP001176961"/>
    </source>
</evidence>
<sequence length="152" mass="17121">MLSTHLLGHCVLYACLGQPCPNLSSDFISSFRSFTVNADQNRKVRNLLPPSDYLIICFCFLLNLHISDTALSIMSTTKNSFFSHFFPLAKQDQRSQEVAPITHNQDLTSSSLSSTMDKLNTGTSQTVNERGPNWGNRDHLLRLAFVFDTNNY</sequence>
<reference evidence="2" key="1">
    <citation type="submission" date="2023-07" db="EMBL/GenBank/DDBJ databases">
        <authorList>
            <consortium name="CYATHOMIX"/>
        </authorList>
    </citation>
    <scope>NUCLEOTIDE SEQUENCE</scope>
    <source>
        <strain evidence="2">N/A</strain>
    </source>
</reference>
<comment type="caution">
    <text evidence="2">The sequence shown here is derived from an EMBL/GenBank/DDBJ whole genome shotgun (WGS) entry which is preliminary data.</text>
</comment>
<dbReference type="Proteomes" id="UP001176961">
    <property type="component" value="Unassembled WGS sequence"/>
</dbReference>
<organism evidence="2 3">
    <name type="scientific">Cylicocyclus nassatus</name>
    <name type="common">Nematode worm</name>
    <dbReference type="NCBI Taxonomy" id="53992"/>
    <lineage>
        <taxon>Eukaryota</taxon>
        <taxon>Metazoa</taxon>
        <taxon>Ecdysozoa</taxon>
        <taxon>Nematoda</taxon>
        <taxon>Chromadorea</taxon>
        <taxon>Rhabditida</taxon>
        <taxon>Rhabditina</taxon>
        <taxon>Rhabditomorpha</taxon>
        <taxon>Strongyloidea</taxon>
        <taxon>Strongylidae</taxon>
        <taxon>Cylicocyclus</taxon>
    </lineage>
</organism>
<proteinExistence type="predicted"/>
<feature type="chain" id="PRO_5041404172" evidence="1">
    <location>
        <begin position="18"/>
        <end position="152"/>
    </location>
</feature>
<keyword evidence="1" id="KW-0732">Signal</keyword>
<evidence type="ECO:0000313" key="2">
    <source>
        <dbReference type="EMBL" id="CAJ0590097.1"/>
    </source>
</evidence>
<accession>A0AA36DLY1</accession>
<dbReference type="EMBL" id="CATQJL010000001">
    <property type="protein sequence ID" value="CAJ0590097.1"/>
    <property type="molecule type" value="Genomic_DNA"/>
</dbReference>
<dbReference type="AlphaFoldDB" id="A0AA36DLY1"/>
<feature type="signal peptide" evidence="1">
    <location>
        <begin position="1"/>
        <end position="17"/>
    </location>
</feature>
<keyword evidence="3" id="KW-1185">Reference proteome</keyword>